<protein>
    <submittedName>
        <fullName evidence="1">Uncharacterized protein</fullName>
    </submittedName>
</protein>
<keyword evidence="2" id="KW-1185">Reference proteome</keyword>
<gene>
    <name evidence="1" type="ORF">DSO57_1011664</name>
</gene>
<evidence type="ECO:0000313" key="2">
    <source>
        <dbReference type="Proteomes" id="UP001165960"/>
    </source>
</evidence>
<dbReference type="Proteomes" id="UP001165960">
    <property type="component" value="Unassembled WGS sequence"/>
</dbReference>
<organism evidence="1 2">
    <name type="scientific">Entomophthora muscae</name>
    <dbReference type="NCBI Taxonomy" id="34485"/>
    <lineage>
        <taxon>Eukaryota</taxon>
        <taxon>Fungi</taxon>
        <taxon>Fungi incertae sedis</taxon>
        <taxon>Zoopagomycota</taxon>
        <taxon>Entomophthoromycotina</taxon>
        <taxon>Entomophthoromycetes</taxon>
        <taxon>Entomophthorales</taxon>
        <taxon>Entomophthoraceae</taxon>
        <taxon>Entomophthora</taxon>
    </lineage>
</organism>
<sequence>MVVMINFHTPCLAGNFFQASEAYRHLINDIFTTHKPNQSKTPAQAKAEKKLLDEEYLNYIATCSPDFTAYMLAVKFYADQYFEQLQETPTQTTSFEEKFHSLNTRFGMDSILPHDAAKVPVLECATSYCCSVIHLAAQH</sequence>
<proteinExistence type="predicted"/>
<accession>A0ACC2RX80</accession>
<evidence type="ECO:0000313" key="1">
    <source>
        <dbReference type="EMBL" id="KAJ9054662.1"/>
    </source>
</evidence>
<name>A0ACC2RX80_9FUNG</name>
<reference evidence="1" key="1">
    <citation type="submission" date="2022-04" db="EMBL/GenBank/DDBJ databases">
        <title>Genome of the entomopathogenic fungus Entomophthora muscae.</title>
        <authorList>
            <person name="Elya C."/>
            <person name="Lovett B.R."/>
            <person name="Lee E."/>
            <person name="Macias A.M."/>
            <person name="Hajek A.E."/>
            <person name="De Bivort B.L."/>
            <person name="Kasson M.T."/>
            <person name="De Fine Licht H.H."/>
            <person name="Stajich J.E."/>
        </authorList>
    </citation>
    <scope>NUCLEOTIDE SEQUENCE</scope>
    <source>
        <strain evidence="1">Berkeley</strain>
    </source>
</reference>
<comment type="caution">
    <text evidence="1">The sequence shown here is derived from an EMBL/GenBank/DDBJ whole genome shotgun (WGS) entry which is preliminary data.</text>
</comment>
<dbReference type="EMBL" id="QTSX02006430">
    <property type="protein sequence ID" value="KAJ9054662.1"/>
    <property type="molecule type" value="Genomic_DNA"/>
</dbReference>